<dbReference type="RefSeq" id="WP_390226477.1">
    <property type="nucleotide sequence ID" value="NZ_JBHSCN010000001.1"/>
</dbReference>
<dbReference type="InterPro" id="IPR014284">
    <property type="entry name" value="RNA_pol_sigma-70_dom"/>
</dbReference>
<evidence type="ECO:0000259" key="6">
    <source>
        <dbReference type="Pfam" id="PF04542"/>
    </source>
</evidence>
<keyword evidence="4" id="KW-0804">Transcription</keyword>
<organism evidence="8 9">
    <name type="scientific">Gryllotalpicola reticulitermitis</name>
    <dbReference type="NCBI Taxonomy" id="1184153"/>
    <lineage>
        <taxon>Bacteria</taxon>
        <taxon>Bacillati</taxon>
        <taxon>Actinomycetota</taxon>
        <taxon>Actinomycetes</taxon>
        <taxon>Micrococcales</taxon>
        <taxon>Microbacteriaceae</taxon>
        <taxon>Gryllotalpicola</taxon>
    </lineage>
</organism>
<dbReference type="Pfam" id="PF08281">
    <property type="entry name" value="Sigma70_r4_2"/>
    <property type="match status" value="1"/>
</dbReference>
<dbReference type="SUPFAM" id="SSF88946">
    <property type="entry name" value="Sigma2 domain of RNA polymerase sigma factors"/>
    <property type="match status" value="1"/>
</dbReference>
<protein>
    <submittedName>
        <fullName evidence="8">RNA polymerase sigma factor</fullName>
    </submittedName>
</protein>
<comment type="caution">
    <text evidence="8">The sequence shown here is derived from an EMBL/GenBank/DDBJ whole genome shotgun (WGS) entry which is preliminary data.</text>
</comment>
<dbReference type="EMBL" id="JBHSCN010000001">
    <property type="protein sequence ID" value="MFC4241740.1"/>
    <property type="molecule type" value="Genomic_DNA"/>
</dbReference>
<feature type="region of interest" description="Disordered" evidence="5">
    <location>
        <begin position="196"/>
        <end position="222"/>
    </location>
</feature>
<dbReference type="Proteomes" id="UP001595900">
    <property type="component" value="Unassembled WGS sequence"/>
</dbReference>
<proteinExistence type="inferred from homology"/>
<feature type="domain" description="RNA polymerase sigma-70 region 2" evidence="6">
    <location>
        <begin position="37"/>
        <end position="98"/>
    </location>
</feature>
<dbReference type="InterPro" id="IPR013249">
    <property type="entry name" value="RNA_pol_sigma70_r4_t2"/>
</dbReference>
<dbReference type="InterPro" id="IPR036388">
    <property type="entry name" value="WH-like_DNA-bd_sf"/>
</dbReference>
<gene>
    <name evidence="8" type="ORF">ACFOYW_00010</name>
</gene>
<reference evidence="9" key="1">
    <citation type="journal article" date="2019" name="Int. J. Syst. Evol. Microbiol.">
        <title>The Global Catalogue of Microorganisms (GCM) 10K type strain sequencing project: providing services to taxonomists for standard genome sequencing and annotation.</title>
        <authorList>
            <consortium name="The Broad Institute Genomics Platform"/>
            <consortium name="The Broad Institute Genome Sequencing Center for Infectious Disease"/>
            <person name="Wu L."/>
            <person name="Ma J."/>
        </authorList>
    </citation>
    <scope>NUCLEOTIDE SEQUENCE [LARGE SCALE GENOMIC DNA]</scope>
    <source>
        <strain evidence="9">CGMCC 1.10363</strain>
    </source>
</reference>
<dbReference type="Gene3D" id="1.10.1740.10">
    <property type="match status" value="1"/>
</dbReference>
<dbReference type="CDD" id="cd06171">
    <property type="entry name" value="Sigma70_r4"/>
    <property type="match status" value="1"/>
</dbReference>
<evidence type="ECO:0000256" key="3">
    <source>
        <dbReference type="ARBA" id="ARBA00023082"/>
    </source>
</evidence>
<dbReference type="InterPro" id="IPR039425">
    <property type="entry name" value="RNA_pol_sigma-70-like"/>
</dbReference>
<accession>A0ABV8Q050</accession>
<comment type="similarity">
    <text evidence="1">Belongs to the sigma-70 factor family. ECF subfamily.</text>
</comment>
<sequence>MLPDRELNRRDRESTGVSTDRDIIAESLTDPAVFGLLFQRHSGPVSRYAVKRLGVDEAQDIVSETFATAFRQRARFDRSREDAGPWLFGIATNLIRKQRGVEARALRALEVSRAAFIGDVDSGPALVDRLDAERELGALASTIRDLTARDRDTLLLYAWADLDYKGVAQALGVPIGTVRSRLNRVRRKLTAAAAEAGIHKQTTTKTEGARDGRVGEGAQSAL</sequence>
<evidence type="ECO:0000256" key="5">
    <source>
        <dbReference type="SAM" id="MobiDB-lite"/>
    </source>
</evidence>
<dbReference type="PANTHER" id="PTHR43133:SF25">
    <property type="entry name" value="RNA POLYMERASE SIGMA FACTOR RFAY-RELATED"/>
    <property type="match status" value="1"/>
</dbReference>
<dbReference type="PANTHER" id="PTHR43133">
    <property type="entry name" value="RNA POLYMERASE ECF-TYPE SIGMA FACTO"/>
    <property type="match status" value="1"/>
</dbReference>
<feature type="domain" description="RNA polymerase sigma factor 70 region 4 type 2" evidence="7">
    <location>
        <begin position="138"/>
        <end position="189"/>
    </location>
</feature>
<dbReference type="InterPro" id="IPR013324">
    <property type="entry name" value="RNA_pol_sigma_r3/r4-like"/>
</dbReference>
<dbReference type="SUPFAM" id="SSF88659">
    <property type="entry name" value="Sigma3 and sigma4 domains of RNA polymerase sigma factors"/>
    <property type="match status" value="1"/>
</dbReference>
<keyword evidence="2" id="KW-0805">Transcription regulation</keyword>
<dbReference type="NCBIfam" id="TIGR02937">
    <property type="entry name" value="sigma70-ECF"/>
    <property type="match status" value="1"/>
</dbReference>
<dbReference type="InterPro" id="IPR007627">
    <property type="entry name" value="RNA_pol_sigma70_r2"/>
</dbReference>
<dbReference type="Pfam" id="PF04542">
    <property type="entry name" value="Sigma70_r2"/>
    <property type="match status" value="1"/>
</dbReference>
<dbReference type="Gene3D" id="1.10.10.10">
    <property type="entry name" value="Winged helix-like DNA-binding domain superfamily/Winged helix DNA-binding domain"/>
    <property type="match status" value="1"/>
</dbReference>
<evidence type="ECO:0000313" key="9">
    <source>
        <dbReference type="Proteomes" id="UP001595900"/>
    </source>
</evidence>
<evidence type="ECO:0000256" key="2">
    <source>
        <dbReference type="ARBA" id="ARBA00023015"/>
    </source>
</evidence>
<name>A0ABV8Q050_9MICO</name>
<evidence type="ECO:0000256" key="1">
    <source>
        <dbReference type="ARBA" id="ARBA00010641"/>
    </source>
</evidence>
<keyword evidence="3" id="KW-0731">Sigma factor</keyword>
<evidence type="ECO:0000259" key="7">
    <source>
        <dbReference type="Pfam" id="PF08281"/>
    </source>
</evidence>
<evidence type="ECO:0000256" key="4">
    <source>
        <dbReference type="ARBA" id="ARBA00023163"/>
    </source>
</evidence>
<keyword evidence="9" id="KW-1185">Reference proteome</keyword>
<dbReference type="InterPro" id="IPR013325">
    <property type="entry name" value="RNA_pol_sigma_r2"/>
</dbReference>
<evidence type="ECO:0000313" key="8">
    <source>
        <dbReference type="EMBL" id="MFC4241740.1"/>
    </source>
</evidence>